<protein>
    <recommendedName>
        <fullName evidence="3">Carboxymuconolactone decarboxylase-like domain-containing protein</fullName>
    </recommendedName>
</protein>
<dbReference type="EMBL" id="CAOQHR010000001">
    <property type="protein sequence ID" value="CAI6227635.1"/>
    <property type="molecule type" value="Genomic_DNA"/>
</dbReference>
<dbReference type="Proteomes" id="UP001152607">
    <property type="component" value="Unassembled WGS sequence"/>
</dbReference>
<name>A0A9W4U0N2_9PLEO</name>
<reference evidence="1" key="1">
    <citation type="submission" date="2023-01" db="EMBL/GenBank/DDBJ databases">
        <authorList>
            <person name="Van Ghelder C."/>
            <person name="Rancurel C."/>
        </authorList>
    </citation>
    <scope>NUCLEOTIDE SEQUENCE</scope>
    <source>
        <strain evidence="1">CNCM I-4278</strain>
    </source>
</reference>
<dbReference type="PANTHER" id="PTHR28180:SF5">
    <property type="entry name" value="DNA POLYMERASE ALPHA SUBUNIT B"/>
    <property type="match status" value="1"/>
</dbReference>
<proteinExistence type="predicted"/>
<dbReference type="Gene3D" id="1.20.1290.10">
    <property type="entry name" value="AhpD-like"/>
    <property type="match status" value="1"/>
</dbReference>
<comment type="caution">
    <text evidence="1">The sequence shown here is derived from an EMBL/GenBank/DDBJ whole genome shotgun (WGS) entry which is preliminary data.</text>
</comment>
<dbReference type="OrthoDB" id="5537330at2759"/>
<sequence length="236" mass="26583">MSSSTNPGALFTSLEQTFAQTALGSSRWYLVALAALVGGTEPLLADQLYLHLISKPEFQTPATRQALIRRLREALVKLISIIGVCKPIEAILSISKVEREEDRDYTFSRENWKADQANHDRGLDWLQKIYKGNTDDTLALFNAHRDFQWISTEITYGLYLSDRSVLDDWDTEVVVLAGIAIQNLPLETHWHIRGARRIGFGIEDVKAVLEGVKQAGGFMEVKLNRLPSVEEVEKDV</sequence>
<evidence type="ECO:0000313" key="2">
    <source>
        <dbReference type="Proteomes" id="UP001152607"/>
    </source>
</evidence>
<accession>A0A9W4U0N2</accession>
<dbReference type="InterPro" id="IPR029032">
    <property type="entry name" value="AhpD-like"/>
</dbReference>
<evidence type="ECO:0000313" key="1">
    <source>
        <dbReference type="EMBL" id="CAI6227635.1"/>
    </source>
</evidence>
<dbReference type="InterPro" id="IPR052999">
    <property type="entry name" value="PTS1_Protein"/>
</dbReference>
<organism evidence="1 2">
    <name type="scientific">Periconia digitata</name>
    <dbReference type="NCBI Taxonomy" id="1303443"/>
    <lineage>
        <taxon>Eukaryota</taxon>
        <taxon>Fungi</taxon>
        <taxon>Dikarya</taxon>
        <taxon>Ascomycota</taxon>
        <taxon>Pezizomycotina</taxon>
        <taxon>Dothideomycetes</taxon>
        <taxon>Pleosporomycetidae</taxon>
        <taxon>Pleosporales</taxon>
        <taxon>Massarineae</taxon>
        <taxon>Periconiaceae</taxon>
        <taxon>Periconia</taxon>
    </lineage>
</organism>
<gene>
    <name evidence="1" type="ORF">PDIGIT_LOCUS89</name>
</gene>
<dbReference type="PANTHER" id="PTHR28180">
    <property type="entry name" value="CONSERVED MITOCHONDRIAL PROTEIN-RELATED"/>
    <property type="match status" value="1"/>
</dbReference>
<dbReference type="AlphaFoldDB" id="A0A9W4U0N2"/>
<dbReference type="SUPFAM" id="SSF69118">
    <property type="entry name" value="AhpD-like"/>
    <property type="match status" value="1"/>
</dbReference>
<evidence type="ECO:0008006" key="3">
    <source>
        <dbReference type="Google" id="ProtNLM"/>
    </source>
</evidence>
<keyword evidence="2" id="KW-1185">Reference proteome</keyword>